<keyword evidence="1" id="KW-0472">Membrane</keyword>
<evidence type="ECO:0000313" key="2">
    <source>
        <dbReference type="EMBL" id="JAH90699.1"/>
    </source>
</evidence>
<proteinExistence type="predicted"/>
<feature type="transmembrane region" description="Helical" evidence="1">
    <location>
        <begin position="6"/>
        <end position="22"/>
    </location>
</feature>
<reference evidence="2" key="2">
    <citation type="journal article" date="2015" name="Fish Shellfish Immunol.">
        <title>Early steps in the European eel (Anguilla anguilla)-Vibrio vulnificus interaction in the gills: Role of the RtxA13 toxin.</title>
        <authorList>
            <person name="Callol A."/>
            <person name="Pajuelo D."/>
            <person name="Ebbesson L."/>
            <person name="Teles M."/>
            <person name="MacKenzie S."/>
            <person name="Amaro C."/>
        </authorList>
    </citation>
    <scope>NUCLEOTIDE SEQUENCE</scope>
</reference>
<keyword evidence="1" id="KW-1133">Transmembrane helix</keyword>
<dbReference type="EMBL" id="GBXM01017878">
    <property type="protein sequence ID" value="JAH90699.1"/>
    <property type="molecule type" value="Transcribed_RNA"/>
</dbReference>
<organism evidence="2">
    <name type="scientific">Anguilla anguilla</name>
    <name type="common">European freshwater eel</name>
    <name type="synonym">Muraena anguilla</name>
    <dbReference type="NCBI Taxonomy" id="7936"/>
    <lineage>
        <taxon>Eukaryota</taxon>
        <taxon>Metazoa</taxon>
        <taxon>Chordata</taxon>
        <taxon>Craniata</taxon>
        <taxon>Vertebrata</taxon>
        <taxon>Euteleostomi</taxon>
        <taxon>Actinopterygii</taxon>
        <taxon>Neopterygii</taxon>
        <taxon>Teleostei</taxon>
        <taxon>Anguilliformes</taxon>
        <taxon>Anguillidae</taxon>
        <taxon>Anguilla</taxon>
    </lineage>
</organism>
<accession>A0A0E9WJV8</accession>
<protein>
    <submittedName>
        <fullName evidence="2">Uncharacterized protein</fullName>
    </submittedName>
</protein>
<dbReference type="AlphaFoldDB" id="A0A0E9WJV8"/>
<evidence type="ECO:0000256" key="1">
    <source>
        <dbReference type="SAM" id="Phobius"/>
    </source>
</evidence>
<sequence length="43" mass="5177">MQGFGFTVFYIFLNVQLILCYVQKNVRYVLINHIIQKIIFILL</sequence>
<keyword evidence="1" id="KW-0812">Transmembrane</keyword>
<reference evidence="2" key="1">
    <citation type="submission" date="2014-11" db="EMBL/GenBank/DDBJ databases">
        <authorList>
            <person name="Amaro Gonzalez C."/>
        </authorList>
    </citation>
    <scope>NUCLEOTIDE SEQUENCE</scope>
</reference>
<name>A0A0E9WJV8_ANGAN</name>